<sequence length="271" mass="31684">MVFLKIRKFRKARKPKSTMDLEEKLISHSEELNNENNDVNGKTVLSEATADVHDDDDDDFITNEDEEESEMSSGEGRDTGFQVQHLHCDFESFYEKYCERMLFFDLISAQQLNEAGPWSPSTPSPKAASRKFASSFRRLSLKKNEDPDSETEQLQSPDDSPFQDLEMAYVAQLCLTWEALHSQYTQLRQKISCHPENHTSYNHCAQQYQQFQVLIQRFIENEPFEQGSRVKNMLEAEIRSRSYCRFQMLEVPAIILWKTRITGFLPLIFRN</sequence>
<dbReference type="PANTHER" id="PTHR46702:SF1">
    <property type="entry name" value="DUF1666 FAMILY PROTEIN (DUF1666)"/>
    <property type="match status" value="1"/>
</dbReference>
<keyword evidence="3" id="KW-1185">Reference proteome</keyword>
<dbReference type="InterPro" id="IPR012870">
    <property type="entry name" value="DUF1666"/>
</dbReference>
<name>A0AAW1KZ81_SAPOF</name>
<organism evidence="2 3">
    <name type="scientific">Saponaria officinalis</name>
    <name type="common">Common soapwort</name>
    <name type="synonym">Lychnis saponaria</name>
    <dbReference type="NCBI Taxonomy" id="3572"/>
    <lineage>
        <taxon>Eukaryota</taxon>
        <taxon>Viridiplantae</taxon>
        <taxon>Streptophyta</taxon>
        <taxon>Embryophyta</taxon>
        <taxon>Tracheophyta</taxon>
        <taxon>Spermatophyta</taxon>
        <taxon>Magnoliopsida</taxon>
        <taxon>eudicotyledons</taxon>
        <taxon>Gunneridae</taxon>
        <taxon>Pentapetalae</taxon>
        <taxon>Caryophyllales</taxon>
        <taxon>Caryophyllaceae</taxon>
        <taxon>Caryophylleae</taxon>
        <taxon>Saponaria</taxon>
    </lineage>
</organism>
<reference evidence="2" key="1">
    <citation type="submission" date="2024-03" db="EMBL/GenBank/DDBJ databases">
        <title>WGS assembly of Saponaria officinalis var. Norfolk2.</title>
        <authorList>
            <person name="Jenkins J."/>
            <person name="Shu S."/>
            <person name="Grimwood J."/>
            <person name="Barry K."/>
            <person name="Goodstein D."/>
            <person name="Schmutz J."/>
            <person name="Leebens-Mack J."/>
            <person name="Osbourn A."/>
        </authorList>
    </citation>
    <scope>NUCLEOTIDE SEQUENCE [LARGE SCALE GENOMIC DNA]</scope>
    <source>
        <strain evidence="2">JIC</strain>
    </source>
</reference>
<evidence type="ECO:0000256" key="1">
    <source>
        <dbReference type="SAM" id="MobiDB-lite"/>
    </source>
</evidence>
<accession>A0AAW1KZ81</accession>
<comment type="caution">
    <text evidence="2">The sequence shown here is derived from an EMBL/GenBank/DDBJ whole genome shotgun (WGS) entry which is preliminary data.</text>
</comment>
<dbReference type="PANTHER" id="PTHR46702">
    <property type="entry name" value="DNA LIGASE (DUF1666)-RELATED"/>
    <property type="match status" value="1"/>
</dbReference>
<feature type="region of interest" description="Disordered" evidence="1">
    <location>
        <begin position="142"/>
        <end position="161"/>
    </location>
</feature>
<proteinExistence type="predicted"/>
<feature type="compositionally biased region" description="Acidic residues" evidence="1">
    <location>
        <begin position="53"/>
        <end position="70"/>
    </location>
</feature>
<dbReference type="Proteomes" id="UP001443914">
    <property type="component" value="Unassembled WGS sequence"/>
</dbReference>
<dbReference type="AlphaFoldDB" id="A0AAW1KZ81"/>
<dbReference type="EMBL" id="JBDFQZ010000005">
    <property type="protein sequence ID" value="KAK9726787.1"/>
    <property type="molecule type" value="Genomic_DNA"/>
</dbReference>
<gene>
    <name evidence="2" type="ORF">RND81_05G237100</name>
</gene>
<evidence type="ECO:0000313" key="2">
    <source>
        <dbReference type="EMBL" id="KAK9726787.1"/>
    </source>
</evidence>
<evidence type="ECO:0000313" key="3">
    <source>
        <dbReference type="Proteomes" id="UP001443914"/>
    </source>
</evidence>
<dbReference type="Pfam" id="PF07891">
    <property type="entry name" value="DUF1666"/>
    <property type="match status" value="1"/>
</dbReference>
<feature type="region of interest" description="Disordered" evidence="1">
    <location>
        <begin position="47"/>
        <end position="78"/>
    </location>
</feature>
<protein>
    <submittedName>
        <fullName evidence="2">Uncharacterized protein</fullName>
    </submittedName>
</protein>